<name>X1AG88_9ZZZZ</name>
<reference evidence="1" key="1">
    <citation type="journal article" date="2014" name="Front. Microbiol.">
        <title>High frequency of phylogenetically diverse reductive dehalogenase-homologous genes in deep subseafloor sedimentary metagenomes.</title>
        <authorList>
            <person name="Kawai M."/>
            <person name="Futagami T."/>
            <person name="Toyoda A."/>
            <person name="Takaki Y."/>
            <person name="Nishi S."/>
            <person name="Hori S."/>
            <person name="Arai W."/>
            <person name="Tsubouchi T."/>
            <person name="Morono Y."/>
            <person name="Uchiyama I."/>
            <person name="Ito T."/>
            <person name="Fujiyama A."/>
            <person name="Inagaki F."/>
            <person name="Takami H."/>
        </authorList>
    </citation>
    <scope>NUCLEOTIDE SEQUENCE</scope>
    <source>
        <strain evidence="1">Expedition CK06-06</strain>
    </source>
</reference>
<dbReference type="InterPro" id="IPR013783">
    <property type="entry name" value="Ig-like_fold"/>
</dbReference>
<organism evidence="1">
    <name type="scientific">marine sediment metagenome</name>
    <dbReference type="NCBI Taxonomy" id="412755"/>
    <lineage>
        <taxon>unclassified sequences</taxon>
        <taxon>metagenomes</taxon>
        <taxon>ecological metagenomes</taxon>
    </lineage>
</organism>
<comment type="caution">
    <text evidence="1">The sequence shown here is derived from an EMBL/GenBank/DDBJ whole genome shotgun (WGS) entry which is preliminary data.</text>
</comment>
<accession>X1AG88</accession>
<evidence type="ECO:0008006" key="2">
    <source>
        <dbReference type="Google" id="ProtNLM"/>
    </source>
</evidence>
<sequence>CFSNKCFTPNSSGTKKPNASIWINGVEVILVNSETVWSYNFELTEGGNSILITSKDTVGNESNEIYTAIILDTITPAIPNLESVSSSTNISSQILSGTKEANSSILINDTEVVSINSSTDWSHPYNLSEGTNNISITSRDAAGNESSAVTAIIILDTGAPKAPTLDTMLSMTNISPQTLSGTKETNTSIRINNLEEVPINPSTNWTYDFNLSEGENNISITSQDSAGNESDEATAKIILDTISPTVPALNEVITPTNISIQVLSGSKETDSSIWLNGTEVVPLDSSTEWSYSYNFSEETNNIS</sequence>
<feature type="non-terminal residue" evidence="1">
    <location>
        <position position="1"/>
    </location>
</feature>
<dbReference type="EMBL" id="BART01016426">
    <property type="protein sequence ID" value="GAG81560.1"/>
    <property type="molecule type" value="Genomic_DNA"/>
</dbReference>
<feature type="non-terminal residue" evidence="1">
    <location>
        <position position="303"/>
    </location>
</feature>
<dbReference type="Gene3D" id="2.60.40.10">
    <property type="entry name" value="Immunoglobulins"/>
    <property type="match status" value="3"/>
</dbReference>
<gene>
    <name evidence="1" type="ORF">S01H4_31594</name>
</gene>
<proteinExistence type="predicted"/>
<evidence type="ECO:0000313" key="1">
    <source>
        <dbReference type="EMBL" id="GAG81560.1"/>
    </source>
</evidence>
<protein>
    <recommendedName>
        <fullName evidence="2">Bacterial Ig-like domain-containing protein</fullName>
    </recommendedName>
</protein>
<dbReference type="AlphaFoldDB" id="X1AG88"/>